<protein>
    <submittedName>
        <fullName evidence="6">Uncharacterized protein</fullName>
    </submittedName>
</protein>
<dbReference type="Pfam" id="PF00023">
    <property type="entry name" value="Ank"/>
    <property type="match status" value="1"/>
</dbReference>
<dbReference type="PROSITE" id="PS50297">
    <property type="entry name" value="ANK_REP_REGION"/>
    <property type="match status" value="2"/>
</dbReference>
<feature type="non-terminal residue" evidence="6">
    <location>
        <position position="1"/>
    </location>
</feature>
<sequence length="356" mass="37056">SRCFVLFLMAEFSDAEALVRASHVGHEAAVRLLLGQGVSPCAVDTEGRSALSLASKAGHSAVVRLLAEHLVRAGAFESECPSALVLASSHGRKEVVRELLGARADVESRSDGLHPLAAAAAGNHFATVSALLSANASINATSDSATPLLWAASSGCNRVLLLLIGARADVQCPDEDGGTPLIWAAAGGHDAAVAVLLQAGASLNVGDHSGRTALSWAASHGHEAVMKALLVAGADAEVRDCNGMSPQVTRAQRVLALGGGLVALKEAELSELDALDASRKAAEGQKDVAYTKWTVFALSRGRQEKFRTLLDWAKTNPVACDHFERGKDPDEALGYGCAEMPETVSPERKSKGSERT</sequence>
<dbReference type="PANTHER" id="PTHR24198:SF165">
    <property type="entry name" value="ANKYRIN REPEAT-CONTAINING PROTEIN-RELATED"/>
    <property type="match status" value="1"/>
</dbReference>
<evidence type="ECO:0000256" key="2">
    <source>
        <dbReference type="ARBA" id="ARBA00023043"/>
    </source>
</evidence>
<dbReference type="Proteomes" id="UP001642464">
    <property type="component" value="Unassembled WGS sequence"/>
</dbReference>
<comment type="caution">
    <text evidence="6">The sequence shown here is derived from an EMBL/GenBank/DDBJ whole genome shotgun (WGS) entry which is preliminary data.</text>
</comment>
<dbReference type="SUPFAM" id="SSF48403">
    <property type="entry name" value="Ankyrin repeat"/>
    <property type="match status" value="1"/>
</dbReference>
<keyword evidence="2 3" id="KW-0040">ANK repeat</keyword>
<organism evidence="6 7">
    <name type="scientific">Durusdinium trenchii</name>
    <dbReference type="NCBI Taxonomy" id="1381693"/>
    <lineage>
        <taxon>Eukaryota</taxon>
        <taxon>Sar</taxon>
        <taxon>Alveolata</taxon>
        <taxon>Dinophyceae</taxon>
        <taxon>Suessiales</taxon>
        <taxon>Symbiodiniaceae</taxon>
        <taxon>Durusdinium</taxon>
    </lineage>
</organism>
<feature type="repeat" description="ANK" evidence="3">
    <location>
        <begin position="209"/>
        <end position="241"/>
    </location>
</feature>
<feature type="compositionally biased region" description="Basic and acidic residues" evidence="4">
    <location>
        <begin position="345"/>
        <end position="356"/>
    </location>
</feature>
<evidence type="ECO:0000313" key="7">
    <source>
        <dbReference type="Proteomes" id="UP001642464"/>
    </source>
</evidence>
<keyword evidence="5" id="KW-0732">Signal</keyword>
<dbReference type="Pfam" id="PF12796">
    <property type="entry name" value="Ank_2"/>
    <property type="match status" value="2"/>
</dbReference>
<evidence type="ECO:0000256" key="5">
    <source>
        <dbReference type="SAM" id="SignalP"/>
    </source>
</evidence>
<feature type="signal peptide" evidence="5">
    <location>
        <begin position="1"/>
        <end position="17"/>
    </location>
</feature>
<name>A0ABP0HBM4_9DINO</name>
<feature type="repeat" description="ANK" evidence="3">
    <location>
        <begin position="176"/>
        <end position="208"/>
    </location>
</feature>
<feature type="repeat" description="ANK" evidence="3">
    <location>
        <begin position="111"/>
        <end position="143"/>
    </location>
</feature>
<evidence type="ECO:0000256" key="3">
    <source>
        <dbReference type="PROSITE-ProRule" id="PRU00023"/>
    </source>
</evidence>
<dbReference type="InterPro" id="IPR036770">
    <property type="entry name" value="Ankyrin_rpt-contain_sf"/>
</dbReference>
<proteinExistence type="predicted"/>
<keyword evidence="7" id="KW-1185">Reference proteome</keyword>
<accession>A0ABP0HBM4</accession>
<dbReference type="Gene3D" id="1.25.40.20">
    <property type="entry name" value="Ankyrin repeat-containing domain"/>
    <property type="match status" value="3"/>
</dbReference>
<dbReference type="PROSITE" id="PS50088">
    <property type="entry name" value="ANK_REPEAT"/>
    <property type="match status" value="3"/>
</dbReference>
<dbReference type="PANTHER" id="PTHR24198">
    <property type="entry name" value="ANKYRIN REPEAT AND PROTEIN KINASE DOMAIN-CONTAINING PROTEIN"/>
    <property type="match status" value="1"/>
</dbReference>
<evidence type="ECO:0000313" key="6">
    <source>
        <dbReference type="EMBL" id="CAK8987614.1"/>
    </source>
</evidence>
<dbReference type="EMBL" id="CAXAMM010000467">
    <property type="protein sequence ID" value="CAK8987614.1"/>
    <property type="molecule type" value="Genomic_DNA"/>
</dbReference>
<evidence type="ECO:0000256" key="4">
    <source>
        <dbReference type="SAM" id="MobiDB-lite"/>
    </source>
</evidence>
<keyword evidence="1" id="KW-0677">Repeat</keyword>
<dbReference type="InterPro" id="IPR002110">
    <property type="entry name" value="Ankyrin_rpt"/>
</dbReference>
<gene>
    <name evidence="6" type="ORF">SCF082_LOCUS1050</name>
</gene>
<reference evidence="6 7" key="1">
    <citation type="submission" date="2024-02" db="EMBL/GenBank/DDBJ databases">
        <authorList>
            <person name="Chen Y."/>
            <person name="Shah S."/>
            <person name="Dougan E. K."/>
            <person name="Thang M."/>
            <person name="Chan C."/>
        </authorList>
    </citation>
    <scope>NUCLEOTIDE SEQUENCE [LARGE SCALE GENOMIC DNA]</scope>
</reference>
<feature type="region of interest" description="Disordered" evidence="4">
    <location>
        <begin position="334"/>
        <end position="356"/>
    </location>
</feature>
<feature type="chain" id="PRO_5045903671" evidence="5">
    <location>
        <begin position="18"/>
        <end position="356"/>
    </location>
</feature>
<evidence type="ECO:0000256" key="1">
    <source>
        <dbReference type="ARBA" id="ARBA00022737"/>
    </source>
</evidence>
<dbReference type="SMART" id="SM00248">
    <property type="entry name" value="ANK"/>
    <property type="match status" value="7"/>
</dbReference>